<feature type="coiled-coil region" evidence="1">
    <location>
        <begin position="577"/>
        <end position="611"/>
    </location>
</feature>
<name>A0ABY7DRW7_MYAAR</name>
<dbReference type="SUPFAM" id="SSF47986">
    <property type="entry name" value="DEATH domain"/>
    <property type="match status" value="1"/>
</dbReference>
<evidence type="ECO:0000256" key="1">
    <source>
        <dbReference type="SAM" id="Coils"/>
    </source>
</evidence>
<dbReference type="InterPro" id="IPR000157">
    <property type="entry name" value="TIR_dom"/>
</dbReference>
<keyword evidence="1" id="KW-0175">Coiled coil</keyword>
<dbReference type="SMART" id="SM00255">
    <property type="entry name" value="TIR"/>
    <property type="match status" value="1"/>
</dbReference>
<evidence type="ECO:0000313" key="5">
    <source>
        <dbReference type="Proteomes" id="UP001164746"/>
    </source>
</evidence>
<dbReference type="Pfam" id="PF13676">
    <property type="entry name" value="TIR_2"/>
    <property type="match status" value="2"/>
</dbReference>
<gene>
    <name evidence="4" type="ORF">MAR_024820</name>
</gene>
<proteinExistence type="predicted"/>
<evidence type="ECO:0000259" key="3">
    <source>
        <dbReference type="PROSITE" id="PS50104"/>
    </source>
</evidence>
<feature type="domain" description="TIR" evidence="3">
    <location>
        <begin position="862"/>
        <end position="1008"/>
    </location>
</feature>
<evidence type="ECO:0000256" key="2">
    <source>
        <dbReference type="SAM" id="MobiDB-lite"/>
    </source>
</evidence>
<dbReference type="Gene3D" id="1.10.533.10">
    <property type="entry name" value="Death Domain, Fas"/>
    <property type="match status" value="1"/>
</dbReference>
<dbReference type="Proteomes" id="UP001164746">
    <property type="component" value="Chromosome 3"/>
</dbReference>
<accession>A0ABY7DRW7</accession>
<dbReference type="InterPro" id="IPR011029">
    <property type="entry name" value="DEATH-like_dom_sf"/>
</dbReference>
<dbReference type="PANTHER" id="PTHR47508">
    <property type="entry name" value="SAM DOMAIN-CONTAINING PROTEIN-RELATED"/>
    <property type="match status" value="1"/>
</dbReference>
<dbReference type="PANTHER" id="PTHR47508:SF1">
    <property type="entry name" value="NON-SPECIFIC SERINE_THREONINE PROTEIN KINASE"/>
    <property type="match status" value="1"/>
</dbReference>
<dbReference type="InterPro" id="IPR035897">
    <property type="entry name" value="Toll_tir_struct_dom_sf"/>
</dbReference>
<dbReference type="Gene3D" id="3.40.50.10140">
    <property type="entry name" value="Toll/interleukin-1 receptor homology (TIR) domain"/>
    <property type="match status" value="2"/>
</dbReference>
<protein>
    <recommendedName>
        <fullName evidence="3">TIR domain-containing protein</fullName>
    </recommendedName>
</protein>
<sequence length="1121" mass="126873">MGRPRLGEYIRAIDFLGSSGKYEDSDDDPGNKLIDYERLVNNDDSFNLAELKDGFAAFREKVCVPNFPGRHSGPYWVAYSTICVLDRLKGLSGKELGEVFQKMKISYSYDSSDTDDERVYADFLHDGIVMIFKSINEGQCSGCQNEFLDLYGFYEGLLPKMSEIMRRYLGYTIRDMRSVFPDKNPFLKPNLKVFDATVNFVEDILASTKHDGDAEDRKDNDVSKPKTNVEALLNLWIVLLKTEQKSYVYRVYDIAGNDEYAKVIVWKEHLEHAKAFLKTISKVRYHDDTKRYYGDIMKALLESWKKGKVLGMLQKELVDFIFDCLMDESSDKEGLAEDVVDKFFVMTKKDGDLGEAVDVETLLIGDGEYGTIYLNIFAGVIMKYISLAISSKDVGKLLEMGLSCTPNLHSTYMAIVLVVARNNPSAVAPHFQKLKNDKRFPKQTKTIRVLIVVPIALCNENLGREGIDFLMSVLSPNDLQDAQVIVSQLSLLAKKEQEYIQKYRPEIEKLQSKTGAHDLKQSCEHLLNVIDGKGLDDIVDAMEQQQMVVTDLETKVGATINTVVSLGDHVLKQGEEIATLTTNVDQIDERVNEVETDLSDTKLKIEEIDNKTITSAPKWSRDLTKLMNPKSSNDWRLLASRLGYKNDDIRAWSQHHDPCMGLLKDVVEDEDFEYPSPPPIFLSYQWGIQNEVKLLKQHLQMAGYECWMDIGQMGGGDKLFEKIDNGIRGAKVIVSCTTEKYAKSPNCNREVNLSVNLGKPIIPLLMEKMAWPPKGSMGPIFSEYLFIRSFQRSGEETDDQRFWPVAKFQELLMQLNFYAVPNESLISKDYKNWWIPIVEEIKIDKKKDVKSFGAASNPIEVNSKESPVVFLSYQWGRQTQVKGLYECLTSLGYSVWMDIFQMGGGDSLYDKIDRGIRGCKVVVSCVTPKYALSANCRREMSLADALKKPIIPLLLEQTKWPPDGPMSMVFTELLFINVYRDENIQKTWTGPKIEELVSKLKEHVQVKEFGTQSDKKEVKSTSNESAHESQPIKPIEQNAKNEIEKTPNTASKASTEDKKQVTENAETETPIPGKQITSVEPLKQNAPVVEKKAGTESKIVVKKSESKLPPSTQKSSSCSLL</sequence>
<keyword evidence="5" id="KW-1185">Reference proteome</keyword>
<reference evidence="4" key="1">
    <citation type="submission" date="2022-11" db="EMBL/GenBank/DDBJ databases">
        <title>Centuries of genome instability and evolution in soft-shell clam transmissible cancer (bioRxiv).</title>
        <authorList>
            <person name="Hart S.F.M."/>
            <person name="Yonemitsu M.A."/>
            <person name="Giersch R.M."/>
            <person name="Beal B.F."/>
            <person name="Arriagada G."/>
            <person name="Davis B.W."/>
            <person name="Ostrander E.A."/>
            <person name="Goff S.P."/>
            <person name="Metzger M.J."/>
        </authorList>
    </citation>
    <scope>NUCLEOTIDE SEQUENCE</scope>
    <source>
        <strain evidence="4">MELC-2E11</strain>
        <tissue evidence="4">Siphon/mantle</tissue>
    </source>
</reference>
<evidence type="ECO:0000313" key="4">
    <source>
        <dbReference type="EMBL" id="WAR00448.1"/>
    </source>
</evidence>
<feature type="compositionally biased region" description="Polar residues" evidence="2">
    <location>
        <begin position="1109"/>
        <end position="1121"/>
    </location>
</feature>
<feature type="region of interest" description="Disordered" evidence="2">
    <location>
        <begin position="1008"/>
        <end position="1121"/>
    </location>
</feature>
<organism evidence="4 5">
    <name type="scientific">Mya arenaria</name>
    <name type="common">Soft-shell clam</name>
    <dbReference type="NCBI Taxonomy" id="6604"/>
    <lineage>
        <taxon>Eukaryota</taxon>
        <taxon>Metazoa</taxon>
        <taxon>Spiralia</taxon>
        <taxon>Lophotrochozoa</taxon>
        <taxon>Mollusca</taxon>
        <taxon>Bivalvia</taxon>
        <taxon>Autobranchia</taxon>
        <taxon>Heteroconchia</taxon>
        <taxon>Euheterodonta</taxon>
        <taxon>Imparidentia</taxon>
        <taxon>Neoheterodontei</taxon>
        <taxon>Myida</taxon>
        <taxon>Myoidea</taxon>
        <taxon>Myidae</taxon>
        <taxon>Mya</taxon>
    </lineage>
</organism>
<dbReference type="EMBL" id="CP111014">
    <property type="protein sequence ID" value="WAR00448.1"/>
    <property type="molecule type" value="Genomic_DNA"/>
</dbReference>
<dbReference type="PROSITE" id="PS50104">
    <property type="entry name" value="TIR"/>
    <property type="match status" value="1"/>
</dbReference>
<dbReference type="SUPFAM" id="SSF52200">
    <property type="entry name" value="Toll/Interleukin receptor TIR domain"/>
    <property type="match status" value="2"/>
</dbReference>